<accession>A0A4Y9SWH3</accession>
<dbReference type="EMBL" id="SPUM01000107">
    <property type="protein sequence ID" value="TFW30768.1"/>
    <property type="molecule type" value="Genomic_DNA"/>
</dbReference>
<evidence type="ECO:0000259" key="1">
    <source>
        <dbReference type="PROSITE" id="PS50112"/>
    </source>
</evidence>
<dbReference type="InterPro" id="IPR043128">
    <property type="entry name" value="Rev_trsase/Diguanyl_cyclase"/>
</dbReference>
<keyword evidence="6" id="KW-1185">Reference proteome</keyword>
<dbReference type="AlphaFoldDB" id="A0A4Y9SWH3"/>
<evidence type="ECO:0000259" key="2">
    <source>
        <dbReference type="PROSITE" id="PS50113"/>
    </source>
</evidence>
<protein>
    <submittedName>
        <fullName evidence="5">EAL domain-containing protein</fullName>
    </submittedName>
</protein>
<organism evidence="5 6">
    <name type="scientific">Massilia horti</name>
    <dbReference type="NCBI Taxonomy" id="2562153"/>
    <lineage>
        <taxon>Bacteria</taxon>
        <taxon>Pseudomonadati</taxon>
        <taxon>Pseudomonadota</taxon>
        <taxon>Betaproteobacteria</taxon>
        <taxon>Burkholderiales</taxon>
        <taxon>Oxalobacteraceae</taxon>
        <taxon>Telluria group</taxon>
        <taxon>Massilia</taxon>
    </lineage>
</organism>
<gene>
    <name evidence="5" type="ORF">E4O92_15650</name>
</gene>
<dbReference type="SUPFAM" id="SSF141868">
    <property type="entry name" value="EAL domain-like"/>
    <property type="match status" value="1"/>
</dbReference>
<dbReference type="InterPro" id="IPR029787">
    <property type="entry name" value="Nucleotide_cyclase"/>
</dbReference>
<dbReference type="Proteomes" id="UP000297258">
    <property type="component" value="Unassembled WGS sequence"/>
</dbReference>
<dbReference type="Gene3D" id="3.20.20.450">
    <property type="entry name" value="EAL domain"/>
    <property type="match status" value="1"/>
</dbReference>
<feature type="domain" description="PAC" evidence="2">
    <location>
        <begin position="341"/>
        <end position="393"/>
    </location>
</feature>
<evidence type="ECO:0000313" key="6">
    <source>
        <dbReference type="Proteomes" id="UP000297258"/>
    </source>
</evidence>
<dbReference type="CDD" id="cd01948">
    <property type="entry name" value="EAL"/>
    <property type="match status" value="1"/>
</dbReference>
<dbReference type="InterPro" id="IPR000700">
    <property type="entry name" value="PAS-assoc_C"/>
</dbReference>
<dbReference type="SUPFAM" id="SSF55785">
    <property type="entry name" value="PYP-like sensor domain (PAS domain)"/>
    <property type="match status" value="3"/>
</dbReference>
<dbReference type="Pfam" id="PF00990">
    <property type="entry name" value="GGDEF"/>
    <property type="match status" value="1"/>
</dbReference>
<dbReference type="SMART" id="SM00052">
    <property type="entry name" value="EAL"/>
    <property type="match status" value="1"/>
</dbReference>
<comment type="caution">
    <text evidence="5">The sequence shown here is derived from an EMBL/GenBank/DDBJ whole genome shotgun (WGS) entry which is preliminary data.</text>
</comment>
<dbReference type="InterPro" id="IPR035919">
    <property type="entry name" value="EAL_sf"/>
</dbReference>
<dbReference type="NCBIfam" id="TIGR00229">
    <property type="entry name" value="sensory_box"/>
    <property type="match status" value="2"/>
</dbReference>
<dbReference type="InterPro" id="IPR001610">
    <property type="entry name" value="PAC"/>
</dbReference>
<dbReference type="InterPro" id="IPR001633">
    <property type="entry name" value="EAL_dom"/>
</dbReference>
<dbReference type="InterPro" id="IPR000014">
    <property type="entry name" value="PAS"/>
</dbReference>
<dbReference type="PROSITE" id="PS50112">
    <property type="entry name" value="PAS"/>
    <property type="match status" value="2"/>
</dbReference>
<dbReference type="Pfam" id="PF00563">
    <property type="entry name" value="EAL"/>
    <property type="match status" value="1"/>
</dbReference>
<dbReference type="Gene3D" id="3.30.70.270">
    <property type="match status" value="1"/>
</dbReference>
<dbReference type="SMART" id="SM00086">
    <property type="entry name" value="PAC"/>
    <property type="match status" value="2"/>
</dbReference>
<dbReference type="Gene3D" id="3.30.450.20">
    <property type="entry name" value="PAS domain"/>
    <property type="match status" value="3"/>
</dbReference>
<dbReference type="OrthoDB" id="9813903at2"/>
<dbReference type="PANTHER" id="PTHR44757">
    <property type="entry name" value="DIGUANYLATE CYCLASE DGCP"/>
    <property type="match status" value="1"/>
</dbReference>
<dbReference type="CDD" id="cd00130">
    <property type="entry name" value="PAS"/>
    <property type="match status" value="2"/>
</dbReference>
<dbReference type="NCBIfam" id="TIGR00254">
    <property type="entry name" value="GGDEF"/>
    <property type="match status" value="1"/>
</dbReference>
<dbReference type="SMART" id="SM00267">
    <property type="entry name" value="GGDEF"/>
    <property type="match status" value="1"/>
</dbReference>
<feature type="domain" description="PAS" evidence="1">
    <location>
        <begin position="265"/>
        <end position="337"/>
    </location>
</feature>
<dbReference type="PANTHER" id="PTHR44757:SF2">
    <property type="entry name" value="BIOFILM ARCHITECTURE MAINTENANCE PROTEIN MBAA"/>
    <property type="match status" value="1"/>
</dbReference>
<dbReference type="CDD" id="cd01949">
    <property type="entry name" value="GGDEF"/>
    <property type="match status" value="1"/>
</dbReference>
<evidence type="ECO:0000313" key="5">
    <source>
        <dbReference type="EMBL" id="TFW30768.1"/>
    </source>
</evidence>
<dbReference type="InterPro" id="IPR035965">
    <property type="entry name" value="PAS-like_dom_sf"/>
</dbReference>
<dbReference type="SUPFAM" id="SSF55073">
    <property type="entry name" value="Nucleotide cyclase"/>
    <property type="match status" value="1"/>
</dbReference>
<feature type="domain" description="EAL" evidence="3">
    <location>
        <begin position="572"/>
        <end position="826"/>
    </location>
</feature>
<reference evidence="5 6" key="1">
    <citation type="submission" date="2019-03" db="EMBL/GenBank/DDBJ databases">
        <title>Draft genome of Massilia hortus sp. nov., a novel bacterial species of the Oxalobacteraceae family.</title>
        <authorList>
            <person name="Peta V."/>
            <person name="Raths R."/>
            <person name="Bucking H."/>
        </authorList>
    </citation>
    <scope>NUCLEOTIDE SEQUENCE [LARGE SCALE GENOMIC DNA]</scope>
    <source>
        <strain evidence="5 6">ONC3</strain>
    </source>
</reference>
<name>A0A4Y9SWH3_9BURK</name>
<dbReference type="InterPro" id="IPR052155">
    <property type="entry name" value="Biofilm_reg_signaling"/>
</dbReference>
<dbReference type="InterPro" id="IPR013656">
    <property type="entry name" value="PAS_4"/>
</dbReference>
<dbReference type="InterPro" id="IPR013655">
    <property type="entry name" value="PAS_fold_3"/>
</dbReference>
<dbReference type="PROSITE" id="PS50883">
    <property type="entry name" value="EAL"/>
    <property type="match status" value="1"/>
</dbReference>
<dbReference type="Pfam" id="PF08447">
    <property type="entry name" value="PAS_3"/>
    <property type="match status" value="1"/>
</dbReference>
<dbReference type="InterPro" id="IPR000160">
    <property type="entry name" value="GGDEF_dom"/>
</dbReference>
<dbReference type="Pfam" id="PF08448">
    <property type="entry name" value="PAS_4"/>
    <property type="match status" value="1"/>
</dbReference>
<dbReference type="PROSITE" id="PS50113">
    <property type="entry name" value="PAC"/>
    <property type="match status" value="1"/>
</dbReference>
<feature type="domain" description="GGDEF" evidence="4">
    <location>
        <begin position="425"/>
        <end position="563"/>
    </location>
</feature>
<evidence type="ECO:0000259" key="3">
    <source>
        <dbReference type="PROSITE" id="PS50883"/>
    </source>
</evidence>
<sequence>MAEQSVATAETESGVLARTSVAPGVAILGTDENIRFANAAFVSLIGHPVDEVVGKPLSAFYDMHRAEFACLAGVREAIAAGKEFCGTLHAEQFVAELCLVPVRDEAGAPRQFVVVMRDITGADRAEVELKETSRRFHDLFEHLPAGVVVHGPDTKILAANHVAAQWLGTNVEQMIGRGADDPAWRFIRKDNSPMQVAEQPVCRTIASKRNLSNLVIGVEHGEPQGKLWALCNTYHVCENGQLSEVVVCFTDCTELKRTEESLQKSEERLRLILQGSNDASWDWNLTTGELYYAPRWWQMVGRAENELPADEWLWLRLTHPEDQSRVLETFERALVGEKSAYEFELRLQHKDGHYVPVLLRGHIQRDAHGKAVRVSGTNTDLTERKAAESRIHQLAYFDYLTGLPNRRFLMEELHKLLSRSTRNGQIGALLFIDLDNFKLLNDTMGHDVGDLLLRQAAHRLRHTVREGDYVARLGGDEFVIVLDELGTDMKTAAAEADLVGHKVLAVCAEDYALPGRAYRSTATIGITLFDGHSEGVEALLKQADVAMYQAKAAGRNTLRFFDPIMQATIDQRYELEHDLREGLLRHEFRLFCQPQFDAAGRLVGGEVLLRWQHPQRGLVAPAEFVATAEATGLMVPVGRWVLGESCRRLAAWADDPVLGTIPLSVNVSAQQVRTPRFAADTLAVIADTGADPSRLSLELTESLLAENIEDVIEKMNRLKQAGIHFSIDDFGTGYSSLSYLKRFPLETLKIDQSFVHDILRDPNAAAIVEVIITLARKLGLQVVAEGVEQEAQRELLRQGGCDRFQGYLLGMPVSIDEFARRYGAAH</sequence>
<dbReference type="Pfam" id="PF13188">
    <property type="entry name" value="PAS_8"/>
    <property type="match status" value="1"/>
</dbReference>
<dbReference type="PROSITE" id="PS50887">
    <property type="entry name" value="GGDEF"/>
    <property type="match status" value="1"/>
</dbReference>
<feature type="domain" description="PAS" evidence="1">
    <location>
        <begin position="132"/>
        <end position="177"/>
    </location>
</feature>
<evidence type="ECO:0000259" key="4">
    <source>
        <dbReference type="PROSITE" id="PS50887"/>
    </source>
</evidence>
<proteinExistence type="predicted"/>
<dbReference type="SMART" id="SM00091">
    <property type="entry name" value="PAS"/>
    <property type="match status" value="3"/>
</dbReference>